<evidence type="ECO:0000256" key="6">
    <source>
        <dbReference type="ARBA" id="ARBA00022927"/>
    </source>
</evidence>
<dbReference type="GO" id="GO:0005935">
    <property type="term" value="C:cellular bud neck"/>
    <property type="evidence" value="ECO:0007669"/>
    <property type="project" value="EnsemblFungi"/>
</dbReference>
<evidence type="ECO:0000259" key="8">
    <source>
        <dbReference type="Pfam" id="PF16528"/>
    </source>
</evidence>
<evidence type="ECO:0000256" key="1">
    <source>
        <dbReference type="ARBA" id="ARBA00004398"/>
    </source>
</evidence>
<feature type="region of interest" description="Disordered" evidence="7">
    <location>
        <begin position="471"/>
        <end position="521"/>
    </location>
</feature>
<dbReference type="STRING" id="1071378.G0W548"/>
<evidence type="ECO:0000256" key="7">
    <source>
        <dbReference type="SAM" id="MobiDB-lite"/>
    </source>
</evidence>
<dbReference type="SUPFAM" id="SSF74788">
    <property type="entry name" value="Cullin repeat-like"/>
    <property type="match status" value="1"/>
</dbReference>
<dbReference type="HOGENOM" id="CLU_014732_0_0_1"/>
<dbReference type="GO" id="GO:0005934">
    <property type="term" value="C:cellular bud tip"/>
    <property type="evidence" value="ECO:0007669"/>
    <property type="project" value="EnsemblFungi"/>
</dbReference>
<gene>
    <name evidence="9" type="primary">NDAI0A07820</name>
    <name evidence="9" type="ordered locus">NDAI_0A07820</name>
</gene>
<dbReference type="InterPro" id="IPR033961">
    <property type="entry name" value="Exo84"/>
</dbReference>
<accession>G0W548</accession>
<organism evidence="9 10">
    <name type="scientific">Naumovozyma dairenensis (strain ATCC 10597 / BCRC 20456 / CBS 421 / NBRC 0211 / NRRL Y-12639)</name>
    <name type="common">Saccharomyces dairenensis</name>
    <dbReference type="NCBI Taxonomy" id="1071378"/>
    <lineage>
        <taxon>Eukaryota</taxon>
        <taxon>Fungi</taxon>
        <taxon>Dikarya</taxon>
        <taxon>Ascomycota</taxon>
        <taxon>Saccharomycotina</taxon>
        <taxon>Saccharomycetes</taxon>
        <taxon>Saccharomycetales</taxon>
        <taxon>Saccharomycetaceae</taxon>
        <taxon>Naumovozyma</taxon>
    </lineage>
</organism>
<keyword evidence="6" id="KW-0653">Protein transport</keyword>
<dbReference type="Pfam" id="PF16528">
    <property type="entry name" value="Exo84_C"/>
    <property type="match status" value="1"/>
</dbReference>
<dbReference type="GO" id="GO:0051601">
    <property type="term" value="P:exocyst localization"/>
    <property type="evidence" value="ECO:0007669"/>
    <property type="project" value="EnsemblFungi"/>
</dbReference>
<dbReference type="Gene3D" id="1.20.58.1220">
    <property type="entry name" value="Exo84p, C-terminal helical domain"/>
    <property type="match status" value="1"/>
</dbReference>
<dbReference type="InterPro" id="IPR042561">
    <property type="entry name" value="Exo84_C_1"/>
</dbReference>
<feature type="region of interest" description="Disordered" evidence="7">
    <location>
        <begin position="1"/>
        <end position="85"/>
    </location>
</feature>
<dbReference type="Gene3D" id="2.30.29.30">
    <property type="entry name" value="Pleckstrin-homology domain (PH domain)/Phosphotyrosine-binding domain (PTB)"/>
    <property type="match status" value="1"/>
</dbReference>
<evidence type="ECO:0000256" key="5">
    <source>
        <dbReference type="ARBA" id="ARBA00022483"/>
    </source>
</evidence>
<dbReference type="OrthoDB" id="642193at2759"/>
<protein>
    <recommendedName>
        <fullName evidence="3">Exocyst complex component EXO84</fullName>
    </recommendedName>
</protein>
<dbReference type="InterPro" id="IPR032403">
    <property type="entry name" value="Exo84_C"/>
</dbReference>
<dbReference type="EMBL" id="HE580267">
    <property type="protein sequence ID" value="CCD22936.1"/>
    <property type="molecule type" value="Genomic_DNA"/>
</dbReference>
<dbReference type="OMA" id="TDRYDHF"/>
<dbReference type="GeneID" id="11495349"/>
<dbReference type="PANTHER" id="PTHR21426:SF12">
    <property type="entry name" value="EXOCYST COMPLEX COMPONENT 8"/>
    <property type="match status" value="1"/>
</dbReference>
<dbReference type="PANTHER" id="PTHR21426">
    <property type="entry name" value="EXOCYST COMPLEX COMPONENT 8"/>
    <property type="match status" value="1"/>
</dbReference>
<feature type="region of interest" description="Disordered" evidence="7">
    <location>
        <begin position="262"/>
        <end position="298"/>
    </location>
</feature>
<dbReference type="GO" id="GO:0001927">
    <property type="term" value="P:exocyst assembly"/>
    <property type="evidence" value="ECO:0007669"/>
    <property type="project" value="EnsemblFungi"/>
</dbReference>
<evidence type="ECO:0000256" key="4">
    <source>
        <dbReference type="ARBA" id="ARBA00022448"/>
    </source>
</evidence>
<dbReference type="InterPro" id="IPR042560">
    <property type="entry name" value="Exo84_C_2"/>
</dbReference>
<dbReference type="Pfam" id="PF08700">
    <property type="entry name" value="VPS51_Exo84_N"/>
    <property type="match status" value="1"/>
</dbReference>
<dbReference type="AlphaFoldDB" id="G0W548"/>
<dbReference type="RefSeq" id="XP_003668179.1">
    <property type="nucleotide sequence ID" value="XM_003668131.1"/>
</dbReference>
<evidence type="ECO:0000256" key="3">
    <source>
        <dbReference type="ARBA" id="ARBA00021269"/>
    </source>
</evidence>
<proteinExistence type="inferred from homology"/>
<dbReference type="SUPFAM" id="SSF50729">
    <property type="entry name" value="PH domain-like"/>
    <property type="match status" value="1"/>
</dbReference>
<dbReference type="InterPro" id="IPR011993">
    <property type="entry name" value="PH-like_dom_sf"/>
</dbReference>
<comment type="subcellular location">
    <subcellularLocation>
        <location evidence="1">Cytoplasmic vesicle</location>
        <location evidence="1">Secretory vesicle</location>
    </subcellularLocation>
</comment>
<dbReference type="GO" id="GO:0006893">
    <property type="term" value="P:Golgi to plasma membrane transport"/>
    <property type="evidence" value="ECO:0007669"/>
    <property type="project" value="EnsemblFungi"/>
</dbReference>
<feature type="compositionally biased region" description="Polar residues" evidence="7">
    <location>
        <begin position="283"/>
        <end position="297"/>
    </location>
</feature>
<feature type="compositionally biased region" description="Low complexity" evidence="7">
    <location>
        <begin position="27"/>
        <end position="41"/>
    </location>
</feature>
<feature type="region of interest" description="Disordered" evidence="7">
    <location>
        <begin position="132"/>
        <end position="156"/>
    </location>
</feature>
<dbReference type="GO" id="GO:0000131">
    <property type="term" value="C:incipient cellular bud site"/>
    <property type="evidence" value="ECO:0007669"/>
    <property type="project" value="EnsemblFungi"/>
</dbReference>
<dbReference type="Proteomes" id="UP000000689">
    <property type="component" value="Chromosome 1"/>
</dbReference>
<sequence>MVDFSLRKARNNWKKSSSPIRQKQPQTPTTKSSVTSSPSKTKPTKKKNPYANLGQQQQQQQQTSTSNAYSELPTVDRKAKNKVATSMQRRLSIHNANYIPPKLDYSIPLPQGIPPLPNIPAIGGGVGDTMKAPVDSSTTTSNRQMKKESQLSKMSQPKTLRHILSDPKFNAKNFVNENLTEANALDIDKFTSNLTNLSEYVQEEIKRNINDSYHEIMDVNKDLSIAVEELKRLRINIKALGEVMERFETIAKNRLDLEASIKTPGGSSGNSANGSGGLLPAKKTTSAVNGVGSNVTRNRGRDRSSVLYLEKTWDEELTALFKNVEGIQKFITHSNINSHQGRHLLLESNDWMELNINTLKSFQNVKFFILNDFILIVTGKHGRDVIKQNEYVVNQCIPLNDVTVVKDDIYPNRLLLKFINGNNGNCLYQSRSEDECDKLIDSIRKAKDDLCDIFQIEQENSQKIKESFKYLQSQNQQTPSHPGNRESVTKSPIKRQSIGSSVTPKRINSLNMTTTSHHGNNATVVGASDLISFRYFILSMQARSRSNGMSSIAQQLKRLDDCIEEVDIKLTRLKFAVAVDTLQTVENQLTQLVDNMNNDEEMMLYNVLILKIQQRREVIISKLSTSILFSNNDITKLTSNIKTMIKLGLPEQSLDLFLNNRTNLIQDLILQIGAVDNSTNYLIQLAVVRFQTINQTILKFEDIFRKESSCDNKISSILVSWCNEEVNKHFKLIEKYLLNDEKLSPIAIKATRKQLDDLKSVGLDFVYKLDEFLRQNVSRIG</sequence>
<feature type="compositionally biased region" description="Polar residues" evidence="7">
    <location>
        <begin position="497"/>
        <end position="521"/>
    </location>
</feature>
<dbReference type="Pfam" id="PF25345">
    <property type="entry name" value="PH_EXO84"/>
    <property type="match status" value="1"/>
</dbReference>
<keyword evidence="5" id="KW-0268">Exocytosis</keyword>
<keyword evidence="4" id="KW-0813">Transport</keyword>
<dbReference type="GO" id="GO:0030133">
    <property type="term" value="C:transport vesicle"/>
    <property type="evidence" value="ECO:0007669"/>
    <property type="project" value="UniProtKB-SubCell"/>
</dbReference>
<name>G0W548_NAUDC</name>
<feature type="compositionally biased region" description="Polar residues" evidence="7">
    <location>
        <begin position="471"/>
        <end position="481"/>
    </location>
</feature>
<comment type="similarity">
    <text evidence="2">Belongs to the EXO84 family.</text>
</comment>
<feature type="compositionally biased region" description="Polar residues" evidence="7">
    <location>
        <begin position="14"/>
        <end position="26"/>
    </location>
</feature>
<dbReference type="KEGG" id="ndi:NDAI_0A07820"/>
<dbReference type="GO" id="GO:0015031">
    <property type="term" value="P:protein transport"/>
    <property type="evidence" value="ECO:0007669"/>
    <property type="project" value="UniProtKB-KW"/>
</dbReference>
<evidence type="ECO:0000313" key="10">
    <source>
        <dbReference type="Proteomes" id="UP000000689"/>
    </source>
</evidence>
<dbReference type="GO" id="GO:0000245">
    <property type="term" value="P:spliceosomal complex assembly"/>
    <property type="evidence" value="ECO:0007669"/>
    <property type="project" value="EnsemblFungi"/>
</dbReference>
<dbReference type="eggNOG" id="KOG2215">
    <property type="taxonomic scope" value="Eukaryota"/>
</dbReference>
<dbReference type="Gene3D" id="1.20.58.1210">
    <property type="entry name" value="Exo84p, N-terminal helical domain"/>
    <property type="match status" value="1"/>
</dbReference>
<evidence type="ECO:0000256" key="2">
    <source>
        <dbReference type="ARBA" id="ARBA00007210"/>
    </source>
</evidence>
<dbReference type="InterPro" id="IPR016159">
    <property type="entry name" value="Cullin_repeat-like_dom_sf"/>
</dbReference>
<keyword evidence="10" id="KW-1185">Reference proteome</keyword>
<feature type="domain" description="Exocyst component Exo84 C-terminal" evidence="8">
    <location>
        <begin position="557"/>
        <end position="766"/>
    </location>
</feature>
<reference evidence="9 10" key="1">
    <citation type="journal article" date="2011" name="Proc. Natl. Acad. Sci. U.S.A.">
        <title>Evolutionary erosion of yeast sex chromosomes by mating-type switching accidents.</title>
        <authorList>
            <person name="Gordon J.L."/>
            <person name="Armisen D."/>
            <person name="Proux-Wera E."/>
            <person name="Oheigeartaigh S.S."/>
            <person name="Byrne K.P."/>
            <person name="Wolfe K.H."/>
        </authorList>
    </citation>
    <scope>NUCLEOTIDE SEQUENCE [LARGE SCALE GENOMIC DNA]</scope>
    <source>
        <strain evidence="10">ATCC 10597 / BCRC 20456 / CBS 421 / NBRC 0211 / NRRL Y-12639</strain>
    </source>
</reference>
<dbReference type="GO" id="GO:0000145">
    <property type="term" value="C:exocyst"/>
    <property type="evidence" value="ECO:0007669"/>
    <property type="project" value="EnsemblFungi"/>
</dbReference>
<evidence type="ECO:0000313" key="9">
    <source>
        <dbReference type="EMBL" id="CCD22936.1"/>
    </source>
</evidence>